<organism evidence="1 2">
    <name type="scientific">Reyranella aquatilis</name>
    <dbReference type="NCBI Taxonomy" id="2035356"/>
    <lineage>
        <taxon>Bacteria</taxon>
        <taxon>Pseudomonadati</taxon>
        <taxon>Pseudomonadota</taxon>
        <taxon>Alphaproteobacteria</taxon>
        <taxon>Hyphomicrobiales</taxon>
        <taxon>Reyranellaceae</taxon>
        <taxon>Reyranella</taxon>
    </lineage>
</organism>
<dbReference type="Proteomes" id="UP001198862">
    <property type="component" value="Unassembled WGS sequence"/>
</dbReference>
<protein>
    <submittedName>
        <fullName evidence="1">Uncharacterized protein</fullName>
    </submittedName>
</protein>
<evidence type="ECO:0000313" key="2">
    <source>
        <dbReference type="Proteomes" id="UP001198862"/>
    </source>
</evidence>
<reference evidence="1 2" key="1">
    <citation type="submission" date="2021-11" db="EMBL/GenBank/DDBJ databases">
        <authorList>
            <person name="Lee D.-H."/>
            <person name="Kim S.-B."/>
        </authorList>
    </citation>
    <scope>NUCLEOTIDE SEQUENCE [LARGE SCALE GENOMIC DNA]</scope>
    <source>
        <strain evidence="1 2">KCTC 52223</strain>
    </source>
</reference>
<name>A0ABS8KUY6_9HYPH</name>
<accession>A0ABS8KUY6</accession>
<dbReference type="EMBL" id="JAJISD010000005">
    <property type="protein sequence ID" value="MCC8429891.1"/>
    <property type="molecule type" value="Genomic_DNA"/>
</dbReference>
<sequence>MTEAIDHERVAALHAQMTAGIAALAKTMKLVPKPPYLPRPMQPCEISIDIPYTRDEYAEILHYVLILRRMPLMPRDERLADGASSRLSYFASLIWNHPTAPEQRHFGPAYIRLARELNAVSSAATSWLDAAGYGIPY</sequence>
<dbReference type="RefSeq" id="WP_230551090.1">
    <property type="nucleotide sequence ID" value="NZ_JAJISD010000005.1"/>
</dbReference>
<proteinExistence type="predicted"/>
<evidence type="ECO:0000313" key="1">
    <source>
        <dbReference type="EMBL" id="MCC8429891.1"/>
    </source>
</evidence>
<comment type="caution">
    <text evidence="1">The sequence shown here is derived from an EMBL/GenBank/DDBJ whole genome shotgun (WGS) entry which is preliminary data.</text>
</comment>
<keyword evidence="2" id="KW-1185">Reference proteome</keyword>
<gene>
    <name evidence="1" type="ORF">LJ725_13000</name>
</gene>